<organism evidence="1 2">
    <name type="scientific">Brucella lupini</name>
    <dbReference type="NCBI Taxonomy" id="255457"/>
    <lineage>
        <taxon>Bacteria</taxon>
        <taxon>Pseudomonadati</taxon>
        <taxon>Pseudomonadota</taxon>
        <taxon>Alphaproteobacteria</taxon>
        <taxon>Hyphomicrobiales</taxon>
        <taxon>Brucellaceae</taxon>
        <taxon>Brucella/Ochrobactrum group</taxon>
        <taxon>Brucella</taxon>
    </lineage>
</organism>
<gene>
    <name evidence="1" type="ORF">CES86_3073</name>
</gene>
<dbReference type="Proteomes" id="UP000216363">
    <property type="component" value="Unassembled WGS sequence"/>
</dbReference>
<sequence length="57" mass="6454">MEVPEANARYRASSVYSRLELTPKADRDLSDSLSALYVSDFRPVVLAKLLRTFARHA</sequence>
<reference evidence="1 2" key="1">
    <citation type="submission" date="2017-07" db="EMBL/GenBank/DDBJ databases">
        <title>Draft genome of Ochrobactrum lupini type strain LUP21.</title>
        <authorList>
            <person name="Krzyzanowska D.M."/>
            <person name="Jafra S."/>
        </authorList>
    </citation>
    <scope>NUCLEOTIDE SEQUENCE [LARGE SCALE GENOMIC DNA]</scope>
    <source>
        <strain evidence="1 2">LUP21</strain>
    </source>
</reference>
<comment type="caution">
    <text evidence="1">The sequence shown here is derived from an EMBL/GenBank/DDBJ whole genome shotgun (WGS) entry which is preliminary data.</text>
</comment>
<accession>A0A256GLN7</accession>
<evidence type="ECO:0000313" key="2">
    <source>
        <dbReference type="Proteomes" id="UP000216363"/>
    </source>
</evidence>
<name>A0A256GLN7_9HYPH</name>
<evidence type="ECO:0000313" key="1">
    <source>
        <dbReference type="EMBL" id="OYR28075.1"/>
    </source>
</evidence>
<protein>
    <submittedName>
        <fullName evidence="1">Uncharacterized protein</fullName>
    </submittedName>
</protein>
<dbReference type="AlphaFoldDB" id="A0A256GLN7"/>
<proteinExistence type="predicted"/>
<dbReference type="EMBL" id="NNRN01000052">
    <property type="protein sequence ID" value="OYR28075.1"/>
    <property type="molecule type" value="Genomic_DNA"/>
</dbReference>